<dbReference type="PANTHER" id="PTHR34148:SF1">
    <property type="entry name" value="ADENOSYLCOBINAMIDE-GDP RIBAZOLETRANSFERASE"/>
    <property type="match status" value="1"/>
</dbReference>
<dbReference type="EC" id="2.7.8.26" evidence="5 19"/>
<evidence type="ECO:0000256" key="14">
    <source>
        <dbReference type="ARBA" id="ARBA00025228"/>
    </source>
</evidence>
<accession>A0ABS5Y7H1</accession>
<keyword evidence="13 19" id="KW-0472">Membrane</keyword>
<dbReference type="NCBIfam" id="TIGR00317">
    <property type="entry name" value="cobS"/>
    <property type="match status" value="1"/>
</dbReference>
<evidence type="ECO:0000256" key="4">
    <source>
        <dbReference type="ARBA" id="ARBA00010561"/>
    </source>
</evidence>
<comment type="similarity">
    <text evidence="4 19">Belongs to the CobS family.</text>
</comment>
<evidence type="ECO:0000256" key="8">
    <source>
        <dbReference type="ARBA" id="ARBA00022573"/>
    </source>
</evidence>
<evidence type="ECO:0000256" key="3">
    <source>
        <dbReference type="ARBA" id="ARBA00004663"/>
    </source>
</evidence>
<dbReference type="Proteomes" id="UP001196661">
    <property type="component" value="Unassembled WGS sequence"/>
</dbReference>
<evidence type="ECO:0000256" key="13">
    <source>
        <dbReference type="ARBA" id="ARBA00023136"/>
    </source>
</evidence>
<comment type="caution">
    <text evidence="20">The sequence shown here is derived from an EMBL/GenBank/DDBJ whole genome shotgun (WGS) entry which is preliminary data.</text>
</comment>
<dbReference type="PANTHER" id="PTHR34148">
    <property type="entry name" value="ADENOSYLCOBINAMIDE-GDP RIBAZOLETRANSFERASE"/>
    <property type="match status" value="1"/>
</dbReference>
<evidence type="ECO:0000256" key="15">
    <source>
        <dbReference type="ARBA" id="ARBA00032605"/>
    </source>
</evidence>
<dbReference type="Pfam" id="PF02654">
    <property type="entry name" value="CobS"/>
    <property type="match status" value="1"/>
</dbReference>
<evidence type="ECO:0000256" key="11">
    <source>
        <dbReference type="ARBA" id="ARBA00022842"/>
    </source>
</evidence>
<comment type="catalytic activity">
    <reaction evidence="18 19">
        <text>alpha-ribazole 5'-phosphate + adenosylcob(III)inamide-GDP = adenosylcob(III)alamin 5'-phosphate + GMP + H(+)</text>
        <dbReference type="Rhea" id="RHEA:23560"/>
        <dbReference type="ChEBI" id="CHEBI:15378"/>
        <dbReference type="ChEBI" id="CHEBI:57918"/>
        <dbReference type="ChEBI" id="CHEBI:58115"/>
        <dbReference type="ChEBI" id="CHEBI:60487"/>
        <dbReference type="ChEBI" id="CHEBI:60493"/>
        <dbReference type="EC" id="2.7.8.26"/>
    </reaction>
</comment>
<dbReference type="HAMAP" id="MF_00719">
    <property type="entry name" value="CobS"/>
    <property type="match status" value="1"/>
</dbReference>
<evidence type="ECO:0000256" key="6">
    <source>
        <dbReference type="ARBA" id="ARBA00015850"/>
    </source>
</evidence>
<comment type="subcellular location">
    <subcellularLocation>
        <location evidence="2 19">Cell membrane</location>
        <topology evidence="2 19">Multi-pass membrane protein</topology>
    </subcellularLocation>
</comment>
<evidence type="ECO:0000256" key="19">
    <source>
        <dbReference type="HAMAP-Rule" id="MF_00719"/>
    </source>
</evidence>
<evidence type="ECO:0000256" key="1">
    <source>
        <dbReference type="ARBA" id="ARBA00001946"/>
    </source>
</evidence>
<keyword evidence="7 19" id="KW-1003">Cell membrane</keyword>
<comment type="cofactor">
    <cofactor evidence="1 19">
        <name>Mg(2+)</name>
        <dbReference type="ChEBI" id="CHEBI:18420"/>
    </cofactor>
</comment>
<evidence type="ECO:0000256" key="12">
    <source>
        <dbReference type="ARBA" id="ARBA00022989"/>
    </source>
</evidence>
<feature type="transmembrane region" description="Helical" evidence="19">
    <location>
        <begin position="184"/>
        <end position="204"/>
    </location>
</feature>
<proteinExistence type="inferred from homology"/>
<organism evidence="20 21">
    <name type="scientific">Leptothoe kymatousa TAU-MAC 1615</name>
    <dbReference type="NCBI Taxonomy" id="2364775"/>
    <lineage>
        <taxon>Bacteria</taxon>
        <taxon>Bacillati</taxon>
        <taxon>Cyanobacteriota</taxon>
        <taxon>Cyanophyceae</taxon>
        <taxon>Nodosilineales</taxon>
        <taxon>Cymatolegaceae</taxon>
        <taxon>Leptothoe</taxon>
        <taxon>Leptothoe kymatousa</taxon>
    </lineage>
</organism>
<dbReference type="RefSeq" id="WP_215619644.1">
    <property type="nucleotide sequence ID" value="NZ_JADOER010000016.1"/>
</dbReference>
<keyword evidence="10 19" id="KW-0812">Transmembrane</keyword>
<evidence type="ECO:0000256" key="5">
    <source>
        <dbReference type="ARBA" id="ARBA00013200"/>
    </source>
</evidence>
<comment type="pathway">
    <text evidence="3 19">Cofactor biosynthesis; adenosylcobalamin biosynthesis; adenosylcobalamin from cob(II)yrinate a,c-diamide: step 7/7.</text>
</comment>
<evidence type="ECO:0000256" key="17">
    <source>
        <dbReference type="ARBA" id="ARBA00048623"/>
    </source>
</evidence>
<gene>
    <name evidence="19" type="primary">cobS</name>
    <name evidence="20" type="ORF">IXB28_16245</name>
</gene>
<dbReference type="GO" id="GO:0051073">
    <property type="term" value="F:adenosylcobinamide-GDP ribazoletransferase activity"/>
    <property type="evidence" value="ECO:0007669"/>
    <property type="project" value="UniProtKB-EC"/>
</dbReference>
<evidence type="ECO:0000256" key="10">
    <source>
        <dbReference type="ARBA" id="ARBA00022692"/>
    </source>
</evidence>
<evidence type="ECO:0000256" key="18">
    <source>
        <dbReference type="ARBA" id="ARBA00049504"/>
    </source>
</evidence>
<keyword evidence="8 19" id="KW-0169">Cobalamin biosynthesis</keyword>
<evidence type="ECO:0000313" key="20">
    <source>
        <dbReference type="EMBL" id="MBT9313762.1"/>
    </source>
</evidence>
<evidence type="ECO:0000256" key="16">
    <source>
        <dbReference type="ARBA" id="ARBA00032853"/>
    </source>
</evidence>
<keyword evidence="21" id="KW-1185">Reference proteome</keyword>
<keyword evidence="9 19" id="KW-0808">Transferase</keyword>
<comment type="catalytic activity">
    <reaction evidence="17 19">
        <text>alpha-ribazole + adenosylcob(III)inamide-GDP = adenosylcob(III)alamin + GMP + H(+)</text>
        <dbReference type="Rhea" id="RHEA:16049"/>
        <dbReference type="ChEBI" id="CHEBI:10329"/>
        <dbReference type="ChEBI" id="CHEBI:15378"/>
        <dbReference type="ChEBI" id="CHEBI:18408"/>
        <dbReference type="ChEBI" id="CHEBI:58115"/>
        <dbReference type="ChEBI" id="CHEBI:60487"/>
        <dbReference type="EC" id="2.7.8.26"/>
    </reaction>
</comment>
<feature type="transmembrane region" description="Helical" evidence="19">
    <location>
        <begin position="35"/>
        <end position="56"/>
    </location>
</feature>
<feature type="transmembrane region" description="Helical" evidence="19">
    <location>
        <begin position="63"/>
        <end position="81"/>
    </location>
</feature>
<feature type="transmembrane region" description="Helical" evidence="19">
    <location>
        <begin position="115"/>
        <end position="136"/>
    </location>
</feature>
<comment type="function">
    <text evidence="14 19">Joins adenosylcobinamide-GDP and alpha-ribazole to generate adenosylcobalamin (Ado-cobalamin). Also synthesizes adenosylcobalamin 5'-phosphate from adenosylcobinamide-GDP and alpha-ribazole 5'-phosphate.</text>
</comment>
<sequence>MRTLAHKVSGIWATVNGAILFYTRIPLPHRWPAKFARIALIVPWVGVGLGVLLSGLDRLMGTLGLSLELGSALVVLTGVWLTGGLHLDGAMDTGDGLAVQDDQQRLVAMADSRTGAFGVMVGVAILLLKTIAFAGITHHRWFALISATAWGRWGQQWAIGRYAYLKPEGKGAFHKQAIPSCWQALPAALGLVGLTGIAMTLGWIRWPSGLMAVGLGLGHAYVLAGWLNRRIGGHTGDTYGAMVEWGEVAVLVGLAAVN</sequence>
<protein>
    <recommendedName>
        <fullName evidence="6 19">Adenosylcobinamide-GDP ribazoletransferase</fullName>
        <ecNumber evidence="5 19">2.7.8.26</ecNumber>
    </recommendedName>
    <alternativeName>
        <fullName evidence="16 19">Cobalamin synthase</fullName>
    </alternativeName>
    <alternativeName>
        <fullName evidence="15 19">Cobalamin-5'-phosphate synthase</fullName>
    </alternativeName>
</protein>
<keyword evidence="11 19" id="KW-0460">Magnesium</keyword>
<evidence type="ECO:0000313" key="21">
    <source>
        <dbReference type="Proteomes" id="UP001196661"/>
    </source>
</evidence>
<evidence type="ECO:0000256" key="9">
    <source>
        <dbReference type="ARBA" id="ARBA00022679"/>
    </source>
</evidence>
<keyword evidence="12 19" id="KW-1133">Transmembrane helix</keyword>
<name>A0ABS5Y7H1_9CYAN</name>
<dbReference type="InterPro" id="IPR003805">
    <property type="entry name" value="CobS"/>
</dbReference>
<evidence type="ECO:0000256" key="2">
    <source>
        <dbReference type="ARBA" id="ARBA00004651"/>
    </source>
</evidence>
<reference evidence="20 21" key="1">
    <citation type="journal article" date="2021" name="Mar. Drugs">
        <title>Genome Reduction and Secondary Metabolism of the Marine Sponge-Associated Cyanobacterium Leptothoe.</title>
        <authorList>
            <person name="Konstantinou D."/>
            <person name="Popin R.V."/>
            <person name="Fewer D.P."/>
            <person name="Sivonen K."/>
            <person name="Gkelis S."/>
        </authorList>
    </citation>
    <scope>NUCLEOTIDE SEQUENCE [LARGE SCALE GENOMIC DNA]</scope>
    <source>
        <strain evidence="20 21">TAU-MAC 1615</strain>
    </source>
</reference>
<feature type="transmembrane region" description="Helical" evidence="19">
    <location>
        <begin position="210"/>
        <end position="227"/>
    </location>
</feature>
<evidence type="ECO:0000256" key="7">
    <source>
        <dbReference type="ARBA" id="ARBA00022475"/>
    </source>
</evidence>
<dbReference type="EMBL" id="JADOER010000016">
    <property type="protein sequence ID" value="MBT9313762.1"/>
    <property type="molecule type" value="Genomic_DNA"/>
</dbReference>